<keyword evidence="6 13" id="KW-0328">Glycosyltransferase</keyword>
<dbReference type="Gene3D" id="3.40.50.2000">
    <property type="entry name" value="Glycogen Phosphorylase B"/>
    <property type="match status" value="3"/>
</dbReference>
<dbReference type="HOGENOM" id="CLU_015112_0_0_10"/>
<comment type="cofactor">
    <cofactor evidence="2">
        <name>pyridoxal 5'-phosphate</name>
        <dbReference type="ChEBI" id="CHEBI:597326"/>
    </cofactor>
</comment>
<keyword evidence="8 11" id="KW-0663">Pyridoxal phosphate</keyword>
<feature type="modified residue" description="N6-(pyridoxal phosphate)lysine" evidence="11">
    <location>
        <position position="608"/>
    </location>
</feature>
<evidence type="ECO:0000256" key="5">
    <source>
        <dbReference type="ARBA" id="ARBA00022533"/>
    </source>
</evidence>
<dbReference type="InterPro" id="IPR000811">
    <property type="entry name" value="Glyco_trans_35"/>
</dbReference>
<evidence type="ECO:0000256" key="9">
    <source>
        <dbReference type="ARBA" id="ARBA00023277"/>
    </source>
</evidence>
<evidence type="ECO:0000256" key="11">
    <source>
        <dbReference type="PIRSR" id="PIRSR000460-1"/>
    </source>
</evidence>
<evidence type="ECO:0000256" key="2">
    <source>
        <dbReference type="ARBA" id="ARBA00001933"/>
    </source>
</evidence>
<dbReference type="Proteomes" id="UP000008461">
    <property type="component" value="Chromosome"/>
</dbReference>
<dbReference type="OrthoDB" id="9760804at2"/>
<dbReference type="eggNOG" id="COG0058">
    <property type="taxonomic scope" value="Bacteria"/>
</dbReference>
<gene>
    <name evidence="13" type="ordered locus">Halhy_1170</name>
</gene>
<protein>
    <recommendedName>
        <fullName evidence="4">glycogen phosphorylase</fullName>
        <ecNumber evidence="4">2.4.1.1</ecNumber>
    </recommendedName>
</protein>
<dbReference type="InterPro" id="IPR052182">
    <property type="entry name" value="Glycogen/Maltodextrin_Phosph"/>
</dbReference>
<dbReference type="AlphaFoldDB" id="F4KSW1"/>
<reference key="2">
    <citation type="submission" date="2011-04" db="EMBL/GenBank/DDBJ databases">
        <title>Complete sequence of chromosome of Haliscomenobacter hydrossis DSM 1100.</title>
        <authorList>
            <consortium name="US DOE Joint Genome Institute (JGI-PGF)"/>
            <person name="Lucas S."/>
            <person name="Han J."/>
            <person name="Lapidus A."/>
            <person name="Bruce D."/>
            <person name="Goodwin L."/>
            <person name="Pitluck S."/>
            <person name="Peters L."/>
            <person name="Kyrpides N."/>
            <person name="Mavromatis K."/>
            <person name="Ivanova N."/>
            <person name="Ovchinnikova G."/>
            <person name="Pagani I."/>
            <person name="Daligault H."/>
            <person name="Detter J.C."/>
            <person name="Han C."/>
            <person name="Land M."/>
            <person name="Hauser L."/>
            <person name="Markowitz V."/>
            <person name="Cheng J.-F."/>
            <person name="Hugenholtz P."/>
            <person name="Woyke T."/>
            <person name="Wu D."/>
            <person name="Verbarg S."/>
            <person name="Frueling A."/>
            <person name="Brambilla E."/>
            <person name="Klenk H.-P."/>
            <person name="Eisen J.A."/>
        </authorList>
    </citation>
    <scope>NUCLEOTIDE SEQUENCE</scope>
    <source>
        <strain>DSM 1100</strain>
    </source>
</reference>
<dbReference type="PANTHER" id="PTHR42655:SF1">
    <property type="entry name" value="GLYCOGEN PHOSPHORYLASE"/>
    <property type="match status" value="1"/>
</dbReference>
<dbReference type="GO" id="GO:0008184">
    <property type="term" value="F:glycogen phosphorylase activity"/>
    <property type="evidence" value="ECO:0007669"/>
    <property type="project" value="InterPro"/>
</dbReference>
<dbReference type="STRING" id="760192.Halhy_1170"/>
<evidence type="ECO:0000256" key="7">
    <source>
        <dbReference type="ARBA" id="ARBA00022679"/>
    </source>
</evidence>
<keyword evidence="14" id="KW-1185">Reference proteome</keyword>
<dbReference type="InterPro" id="IPR035090">
    <property type="entry name" value="Pyridoxal_P_attach_site"/>
</dbReference>
<accession>F4KSW1</accession>
<dbReference type="Pfam" id="PF00343">
    <property type="entry name" value="Phosphorylase"/>
    <property type="match status" value="1"/>
</dbReference>
<evidence type="ECO:0000256" key="10">
    <source>
        <dbReference type="ARBA" id="ARBA00025174"/>
    </source>
</evidence>
<dbReference type="SUPFAM" id="SSF53756">
    <property type="entry name" value="UDP-Glycosyltransferase/glycogen phosphorylase"/>
    <property type="match status" value="1"/>
</dbReference>
<evidence type="ECO:0000313" key="14">
    <source>
        <dbReference type="Proteomes" id="UP000008461"/>
    </source>
</evidence>
<proteinExistence type="inferred from homology"/>
<dbReference type="GO" id="GO:0030170">
    <property type="term" value="F:pyridoxal phosphate binding"/>
    <property type="evidence" value="ECO:0007669"/>
    <property type="project" value="InterPro"/>
</dbReference>
<dbReference type="RefSeq" id="WP_013763623.1">
    <property type="nucleotide sequence ID" value="NC_015510.1"/>
</dbReference>
<dbReference type="NCBIfam" id="TIGR02094">
    <property type="entry name" value="more_P_ylases"/>
    <property type="match status" value="1"/>
</dbReference>
<comment type="function">
    <text evidence="10">Phosphorylase is an important allosteric enzyme in carbohydrate metabolism. Enzymes from different sources differ in their regulatory mechanisms and in their natural substrates. However, all known phosphorylases share catalytic and structural properties.</text>
</comment>
<dbReference type="PIRSF" id="PIRSF000460">
    <property type="entry name" value="Pprylas_GlgP"/>
    <property type="match status" value="1"/>
</dbReference>
<dbReference type="PANTHER" id="PTHR42655">
    <property type="entry name" value="GLYCOGEN PHOSPHORYLASE"/>
    <property type="match status" value="1"/>
</dbReference>
<comment type="catalytic activity">
    <reaction evidence="1">
        <text>[(1-&gt;4)-alpha-D-glucosyl](n) + phosphate = [(1-&gt;4)-alpha-D-glucosyl](n-1) + alpha-D-glucose 1-phosphate</text>
        <dbReference type="Rhea" id="RHEA:41732"/>
        <dbReference type="Rhea" id="RHEA-COMP:9584"/>
        <dbReference type="Rhea" id="RHEA-COMP:9586"/>
        <dbReference type="ChEBI" id="CHEBI:15444"/>
        <dbReference type="ChEBI" id="CHEBI:43474"/>
        <dbReference type="ChEBI" id="CHEBI:58601"/>
        <dbReference type="EC" id="2.4.1.1"/>
    </reaction>
</comment>
<evidence type="ECO:0000256" key="8">
    <source>
        <dbReference type="ARBA" id="ARBA00022898"/>
    </source>
</evidence>
<evidence type="ECO:0000256" key="4">
    <source>
        <dbReference type="ARBA" id="ARBA00012591"/>
    </source>
</evidence>
<name>F4KSW1_HALH1</name>
<dbReference type="GO" id="GO:0005975">
    <property type="term" value="P:carbohydrate metabolic process"/>
    <property type="evidence" value="ECO:0007669"/>
    <property type="project" value="InterPro"/>
</dbReference>
<evidence type="ECO:0000259" key="12">
    <source>
        <dbReference type="Pfam" id="PF11897"/>
    </source>
</evidence>
<reference evidence="13 14" key="1">
    <citation type="journal article" date="2011" name="Stand. Genomic Sci.">
        <title>Complete genome sequence of Haliscomenobacter hydrossis type strain (O).</title>
        <authorList>
            <consortium name="US DOE Joint Genome Institute (JGI-PGF)"/>
            <person name="Daligault H."/>
            <person name="Lapidus A."/>
            <person name="Zeytun A."/>
            <person name="Nolan M."/>
            <person name="Lucas S."/>
            <person name="Del Rio T.G."/>
            <person name="Tice H."/>
            <person name="Cheng J.F."/>
            <person name="Tapia R."/>
            <person name="Han C."/>
            <person name="Goodwin L."/>
            <person name="Pitluck S."/>
            <person name="Liolios K."/>
            <person name="Pagani I."/>
            <person name="Ivanova N."/>
            <person name="Huntemann M."/>
            <person name="Mavromatis K."/>
            <person name="Mikhailova N."/>
            <person name="Pati A."/>
            <person name="Chen A."/>
            <person name="Palaniappan K."/>
            <person name="Land M."/>
            <person name="Hauser L."/>
            <person name="Brambilla E.M."/>
            <person name="Rohde M."/>
            <person name="Verbarg S."/>
            <person name="Goker M."/>
            <person name="Bristow J."/>
            <person name="Eisen J.A."/>
            <person name="Markowitz V."/>
            <person name="Hugenholtz P."/>
            <person name="Kyrpides N.C."/>
            <person name="Klenk H.P."/>
            <person name="Woyke T."/>
        </authorList>
    </citation>
    <scope>NUCLEOTIDE SEQUENCE [LARGE SCALE GENOMIC DNA]</scope>
    <source>
        <strain evidence="14">ATCC 27775 / DSM 1100 / LMG 10767 / O</strain>
    </source>
</reference>
<comment type="similarity">
    <text evidence="3">Belongs to the glycogen phosphorylase family.</text>
</comment>
<keyword evidence="5" id="KW-0021">Allosteric enzyme</keyword>
<dbReference type="InterPro" id="IPR011834">
    <property type="entry name" value="Agluc_phsphrylas"/>
</dbReference>
<evidence type="ECO:0000256" key="3">
    <source>
        <dbReference type="ARBA" id="ARBA00006047"/>
    </source>
</evidence>
<organism evidence="13 14">
    <name type="scientific">Haliscomenobacter hydrossis (strain ATCC 27775 / DSM 1100 / LMG 10767 / O)</name>
    <dbReference type="NCBI Taxonomy" id="760192"/>
    <lineage>
        <taxon>Bacteria</taxon>
        <taxon>Pseudomonadati</taxon>
        <taxon>Bacteroidota</taxon>
        <taxon>Saprospiria</taxon>
        <taxon>Saprospirales</taxon>
        <taxon>Haliscomenobacteraceae</taxon>
        <taxon>Haliscomenobacter</taxon>
    </lineage>
</organism>
<sequence>MVEHLNDSSVKLKRIFIESRLPEELEPLQEMANNLSWSWSQDATELFKQISPEHWEALNYNPIAILDQLGVERAQELLKDKAFMSLMAKAHASFKKYLAEKPAANSPRIAYFSMEFGLHISARLYSGGLGVLAGDFLKEASDENVNMAGVGLLYRYGYFEQSISLYGDQVNNYAPQEYTKMPMHPVRDQNGEWLKITMDLQGRQVFAKVWVLPVGRIPLYLLDTDLNENNWEDRSITHHLYGGDKEHRLKQELLLGIGGIRALEALGFDADIYHCNEGHAAFMTLERIRGLIRHHHLSYHQATEVVRSSSLFTTHTPVPAGHDYFTEDLLRKYMSDYCHQLSLTWPDFMALGRIDANNNDEPFSMSHLAIHLCQEVNGVSELHGLVSQQMFKPMFPGYNQQELHVSFVTNGVHYPTWIANDWHKLFLEFNGEKFVKDQSNLKLWEGIQKIPGKRIMEIRKKLKTRLLHYIKDKLKTELTRRGEKPGSIFEVLNNIPENALVIGFARRFATYKRAHLLFQNLEHLAQMVGDKQRPVMFIFAGKAHPADQPGQKLIKDIVNISKRPEFAGKVIFLEGYNMEMARYLVQGVDIWLNTPTRPLEASGTSGMKAAMNGVMNFSVLDGWWAEGYRADSGWALPLENTYDDPSLQDELDAETLYNTFEEDIIPTYYKTDAEGISEEWVQYIRNIISKVAPLFTMKRMMDDYFARFYNKLAKRGGQLKKDQFKDAKMMADWKKQMQQRWDGIHLVDRDIFDTDNYSLTLGESFNVGVKVYCNGVKPEHLGVEVLFFKRKSETELELRNTYPLELSNGKGDIATFSSEINPQMSGVYEYGFRLYPKHESLPHRQDLGLIKWL</sequence>
<dbReference type="EMBL" id="CP002691">
    <property type="protein sequence ID" value="AEE49068.1"/>
    <property type="molecule type" value="Genomic_DNA"/>
</dbReference>
<keyword evidence="7 13" id="KW-0808">Transferase</keyword>
<dbReference type="Pfam" id="PF11897">
    <property type="entry name" value="DUF3417"/>
    <property type="match status" value="1"/>
</dbReference>
<feature type="domain" description="DUF3417" evidence="12">
    <location>
        <begin position="21"/>
        <end position="120"/>
    </location>
</feature>
<dbReference type="PROSITE" id="PS00102">
    <property type="entry name" value="PHOSPHORYLASE"/>
    <property type="match status" value="1"/>
</dbReference>
<dbReference type="EC" id="2.4.1.1" evidence="4"/>
<evidence type="ECO:0000256" key="6">
    <source>
        <dbReference type="ARBA" id="ARBA00022676"/>
    </source>
</evidence>
<keyword evidence="9" id="KW-0119">Carbohydrate metabolism</keyword>
<dbReference type="KEGG" id="hhy:Halhy_1170"/>
<evidence type="ECO:0000313" key="13">
    <source>
        <dbReference type="EMBL" id="AEE49068.1"/>
    </source>
</evidence>
<dbReference type="InterPro" id="IPR024517">
    <property type="entry name" value="Glycogen_phosphorylase_DUF3417"/>
</dbReference>
<evidence type="ECO:0000256" key="1">
    <source>
        <dbReference type="ARBA" id="ARBA00001275"/>
    </source>
</evidence>